<dbReference type="RefSeq" id="WP_112404106.1">
    <property type="nucleotide sequence ID" value="NZ_QLTR01000014.1"/>
</dbReference>
<dbReference type="Proteomes" id="UP000248729">
    <property type="component" value="Unassembled WGS sequence"/>
</dbReference>
<protein>
    <submittedName>
        <fullName evidence="1">Uncharacterized protein</fullName>
    </submittedName>
</protein>
<dbReference type="AlphaFoldDB" id="A0A329EEW5"/>
<comment type="caution">
    <text evidence="1">The sequence shown here is derived from an EMBL/GenBank/DDBJ whole genome shotgun (WGS) entry which is preliminary data.</text>
</comment>
<organism evidence="1 2">
    <name type="scientific">Vibrio diazotrophicus</name>
    <dbReference type="NCBI Taxonomy" id="685"/>
    <lineage>
        <taxon>Bacteria</taxon>
        <taxon>Pseudomonadati</taxon>
        <taxon>Pseudomonadota</taxon>
        <taxon>Gammaproteobacteria</taxon>
        <taxon>Vibrionales</taxon>
        <taxon>Vibrionaceae</taxon>
        <taxon>Vibrio</taxon>
    </lineage>
</organism>
<proteinExistence type="predicted"/>
<accession>A0A329EEW5</accession>
<reference evidence="1 2" key="1">
    <citation type="submission" date="2018-06" db="EMBL/GenBank/DDBJ databases">
        <title>Freshwater and sediment microbial communities from various areas in North America, analyzing microbe dynamics in response to fracking.</title>
        <authorList>
            <person name="Lamendella R."/>
        </authorList>
    </citation>
    <scope>NUCLEOTIDE SEQUENCE [LARGE SCALE GENOMIC DNA]</scope>
    <source>
        <strain evidence="1 2">99A</strain>
    </source>
</reference>
<sequence length="132" mass="15052">MSNTDQKLRKLAKRHAEISSNITSTSKEIKDEIELCDGGEYIKPESESGTDFGFLFDGTSALPPYATCLNYTYETFKDFNSNPYDGYEYDELLQMYGCEHCQKARQLKKDVGKLKQERGRIHSAMTQIGKTL</sequence>
<evidence type="ECO:0000313" key="1">
    <source>
        <dbReference type="EMBL" id="RAS62663.1"/>
    </source>
</evidence>
<name>A0A329EEW5_VIBDI</name>
<gene>
    <name evidence="1" type="ORF">DET48_11458</name>
</gene>
<evidence type="ECO:0000313" key="2">
    <source>
        <dbReference type="Proteomes" id="UP000248729"/>
    </source>
</evidence>
<dbReference type="EMBL" id="QLTR01000014">
    <property type="protein sequence ID" value="RAS62663.1"/>
    <property type="molecule type" value="Genomic_DNA"/>
</dbReference>